<organism evidence="1 2">
    <name type="scientific">Rotaria magnacalcarata</name>
    <dbReference type="NCBI Taxonomy" id="392030"/>
    <lineage>
        <taxon>Eukaryota</taxon>
        <taxon>Metazoa</taxon>
        <taxon>Spiralia</taxon>
        <taxon>Gnathifera</taxon>
        <taxon>Rotifera</taxon>
        <taxon>Eurotatoria</taxon>
        <taxon>Bdelloidea</taxon>
        <taxon>Philodinida</taxon>
        <taxon>Philodinidae</taxon>
        <taxon>Rotaria</taxon>
    </lineage>
</organism>
<dbReference type="EMBL" id="CAJOBI010055371">
    <property type="protein sequence ID" value="CAF4391515.1"/>
    <property type="molecule type" value="Genomic_DNA"/>
</dbReference>
<dbReference type="InterPro" id="IPR015421">
    <property type="entry name" value="PyrdxlP-dep_Trfase_major"/>
</dbReference>
<comment type="caution">
    <text evidence="1">The sequence shown here is derived from an EMBL/GenBank/DDBJ whole genome shotgun (WGS) entry which is preliminary data.</text>
</comment>
<feature type="non-terminal residue" evidence="1">
    <location>
        <position position="70"/>
    </location>
</feature>
<dbReference type="Gene3D" id="3.90.1150.10">
    <property type="entry name" value="Aspartate Aminotransferase, domain 1"/>
    <property type="match status" value="1"/>
</dbReference>
<name>A0A8S2VC47_9BILA</name>
<gene>
    <name evidence="1" type="ORF">SMN809_LOCUS30029</name>
</gene>
<dbReference type="InterPro" id="IPR015422">
    <property type="entry name" value="PyrdxlP-dep_Trfase_small"/>
</dbReference>
<proteinExistence type="predicted"/>
<evidence type="ECO:0000313" key="1">
    <source>
        <dbReference type="EMBL" id="CAF4391515.1"/>
    </source>
</evidence>
<dbReference type="AlphaFoldDB" id="A0A8S2VC47"/>
<feature type="non-terminal residue" evidence="1">
    <location>
        <position position="1"/>
    </location>
</feature>
<reference evidence="1" key="1">
    <citation type="submission" date="2021-02" db="EMBL/GenBank/DDBJ databases">
        <authorList>
            <person name="Nowell W R."/>
        </authorList>
    </citation>
    <scope>NUCLEOTIDE SEQUENCE</scope>
</reference>
<accession>A0A8S2VC47</accession>
<protein>
    <submittedName>
        <fullName evidence="1">Uncharacterized protein</fullName>
    </submittedName>
</protein>
<dbReference type="Gene3D" id="3.40.640.10">
    <property type="entry name" value="Type I PLP-dependent aspartate aminotransferase-like (Major domain)"/>
    <property type="match status" value="1"/>
</dbReference>
<dbReference type="Proteomes" id="UP000676336">
    <property type="component" value="Unassembled WGS sequence"/>
</dbReference>
<sequence length="70" mass="7666">PIASVAGAKVEVMERLSDDFNWTFKFSGKKLPSINLGSYNYLGFAENQGPCSEQAIKSIEKYGVTTSSTR</sequence>
<evidence type="ECO:0000313" key="2">
    <source>
        <dbReference type="Proteomes" id="UP000676336"/>
    </source>
</evidence>